<evidence type="ECO:0000256" key="2">
    <source>
        <dbReference type="SAM" id="MobiDB-lite"/>
    </source>
</evidence>
<evidence type="ECO:0000313" key="5">
    <source>
        <dbReference type="Proteomes" id="UP001239445"/>
    </source>
</evidence>
<feature type="DNA-binding region" description="HMG box" evidence="1">
    <location>
        <begin position="233"/>
        <end position="298"/>
    </location>
</feature>
<comment type="caution">
    <text evidence="4">The sequence shown here is derived from an EMBL/GenBank/DDBJ whole genome shotgun (WGS) entry which is preliminary data.</text>
</comment>
<organism evidence="4 5">
    <name type="scientific">Echria macrotheca</name>
    <dbReference type="NCBI Taxonomy" id="438768"/>
    <lineage>
        <taxon>Eukaryota</taxon>
        <taxon>Fungi</taxon>
        <taxon>Dikarya</taxon>
        <taxon>Ascomycota</taxon>
        <taxon>Pezizomycotina</taxon>
        <taxon>Sordariomycetes</taxon>
        <taxon>Sordariomycetidae</taxon>
        <taxon>Sordariales</taxon>
        <taxon>Schizotheciaceae</taxon>
        <taxon>Echria</taxon>
    </lineage>
</organism>
<proteinExistence type="predicted"/>
<feature type="compositionally biased region" description="Low complexity" evidence="2">
    <location>
        <begin position="41"/>
        <end position="59"/>
    </location>
</feature>
<dbReference type="InterPro" id="IPR009071">
    <property type="entry name" value="HMG_box_dom"/>
</dbReference>
<keyword evidence="1" id="KW-0539">Nucleus</keyword>
<name>A0AAJ0BIU5_9PEZI</name>
<evidence type="ECO:0000259" key="3">
    <source>
        <dbReference type="PROSITE" id="PS50118"/>
    </source>
</evidence>
<feature type="compositionally biased region" description="Basic residues" evidence="2">
    <location>
        <begin position="60"/>
        <end position="75"/>
    </location>
</feature>
<protein>
    <recommendedName>
        <fullName evidence="3">HMG box domain-containing protein</fullName>
    </recommendedName>
</protein>
<accession>A0AAJ0BIU5</accession>
<dbReference type="Gene3D" id="1.10.30.10">
    <property type="entry name" value="High mobility group box domain"/>
    <property type="match status" value="1"/>
</dbReference>
<gene>
    <name evidence="4" type="ORF">QBC47DRAFT_162771</name>
</gene>
<dbReference type="EMBL" id="MU839830">
    <property type="protein sequence ID" value="KAK1757657.1"/>
    <property type="molecule type" value="Genomic_DNA"/>
</dbReference>
<evidence type="ECO:0000256" key="1">
    <source>
        <dbReference type="PROSITE-ProRule" id="PRU00267"/>
    </source>
</evidence>
<dbReference type="InterPro" id="IPR036910">
    <property type="entry name" value="HMG_box_dom_sf"/>
</dbReference>
<dbReference type="SUPFAM" id="SSF47095">
    <property type="entry name" value="HMG-box"/>
    <property type="match status" value="1"/>
</dbReference>
<feature type="domain" description="HMG box" evidence="3">
    <location>
        <begin position="233"/>
        <end position="298"/>
    </location>
</feature>
<evidence type="ECO:0000313" key="4">
    <source>
        <dbReference type="EMBL" id="KAK1757657.1"/>
    </source>
</evidence>
<dbReference type="PROSITE" id="PS50118">
    <property type="entry name" value="HMG_BOX_2"/>
    <property type="match status" value="1"/>
</dbReference>
<feature type="region of interest" description="Disordered" evidence="2">
    <location>
        <begin position="41"/>
        <end position="113"/>
    </location>
</feature>
<keyword evidence="5" id="KW-1185">Reference proteome</keyword>
<dbReference type="Proteomes" id="UP001239445">
    <property type="component" value="Unassembled WGS sequence"/>
</dbReference>
<dbReference type="GO" id="GO:0005634">
    <property type="term" value="C:nucleus"/>
    <property type="evidence" value="ECO:0007669"/>
    <property type="project" value="UniProtKB-UniRule"/>
</dbReference>
<dbReference type="AlphaFoldDB" id="A0AAJ0BIU5"/>
<reference evidence="4" key="1">
    <citation type="submission" date="2023-06" db="EMBL/GenBank/DDBJ databases">
        <title>Genome-scale phylogeny and comparative genomics of the fungal order Sordariales.</title>
        <authorList>
            <consortium name="Lawrence Berkeley National Laboratory"/>
            <person name="Hensen N."/>
            <person name="Bonometti L."/>
            <person name="Westerberg I."/>
            <person name="Brannstrom I.O."/>
            <person name="Guillou S."/>
            <person name="Cros-Aarteil S."/>
            <person name="Calhoun S."/>
            <person name="Haridas S."/>
            <person name="Kuo A."/>
            <person name="Mondo S."/>
            <person name="Pangilinan J."/>
            <person name="Riley R."/>
            <person name="Labutti K."/>
            <person name="Andreopoulos B."/>
            <person name="Lipzen A."/>
            <person name="Chen C."/>
            <person name="Yanf M."/>
            <person name="Daum C."/>
            <person name="Ng V."/>
            <person name="Clum A."/>
            <person name="Steindorff A."/>
            <person name="Ohm R."/>
            <person name="Martin F."/>
            <person name="Silar P."/>
            <person name="Natvig D."/>
            <person name="Lalanne C."/>
            <person name="Gautier V."/>
            <person name="Ament-Velasquez S.L."/>
            <person name="Kruys A."/>
            <person name="Hutchinson M.I."/>
            <person name="Powell A.J."/>
            <person name="Barry K."/>
            <person name="Miller A.N."/>
            <person name="Grigoriev I.V."/>
            <person name="Debuchy R."/>
            <person name="Gladieux P."/>
            <person name="Thoren M.H."/>
            <person name="Johannesson H."/>
        </authorList>
    </citation>
    <scope>NUCLEOTIDE SEQUENCE</scope>
    <source>
        <strain evidence="4">PSN4</strain>
    </source>
</reference>
<dbReference type="GO" id="GO:0003677">
    <property type="term" value="F:DNA binding"/>
    <property type="evidence" value="ECO:0007669"/>
    <property type="project" value="UniProtKB-UniRule"/>
</dbReference>
<sequence>MLSAIGLATARQLRASSGVTALRHHPVIVLPIRTIAVSQRSFSQSSFRPASKSDPSKPKAASKTKKPASPKKKAAAPKAQVKREPTPKQLELAELRRQRDAKRQERQKAKDGKEQVKRLIALSLIKEEPKLQTAASVWSEFLTEQTRGAKYRSADDVKAKWRQTSEEFTTLSEAEKERLAVKAAQAKAAAQAAYRAWVVSKTPLEIYNANQARVKLRTTAGMHPKKIEDDRLPKRAPGVFALFTKSRWASGDLKGTIKDNFATINREWKALSEAERKPFHDLSVQLRAEYEKQARLLGLPVQETYFVKSEE</sequence>
<feature type="compositionally biased region" description="Basic and acidic residues" evidence="2">
    <location>
        <begin position="81"/>
        <end position="113"/>
    </location>
</feature>
<keyword evidence="1" id="KW-0238">DNA-binding</keyword>